<dbReference type="GO" id="GO:0006270">
    <property type="term" value="P:DNA replication initiation"/>
    <property type="evidence" value="ECO:0007669"/>
    <property type="project" value="UniProtKB-ARBA"/>
</dbReference>
<feature type="region of interest" description="Disordered" evidence="5">
    <location>
        <begin position="56"/>
        <end position="76"/>
    </location>
</feature>
<dbReference type="InterPro" id="IPR020816">
    <property type="entry name" value="Histone-like_DNA-bd_CS"/>
</dbReference>
<evidence type="ECO:0000313" key="6">
    <source>
        <dbReference type="EMBL" id="OTZ75929.1"/>
    </source>
</evidence>
<dbReference type="InterPro" id="IPR000119">
    <property type="entry name" value="Hist_DNA-bd"/>
</dbReference>
<evidence type="ECO:0000256" key="2">
    <source>
        <dbReference type="ARBA" id="ARBA00023067"/>
    </source>
</evidence>
<sequence length="90" mass="9718">MNKTELTKVVAEKAELTQKDASAATQAVLDAITNVLAKEEKVQIIGFGTFEVRERSARTGRNPQTGEEMQIAASKAPAFKAGKELKEAVK</sequence>
<reference evidence="6 7" key="1">
    <citation type="submission" date="2016-10" db="EMBL/GenBank/DDBJ databases">
        <title>Comparative genomics of Bacillus thuringiensis reveals a path to pathogens against multiple invertebrate hosts.</title>
        <authorList>
            <person name="Zheng J."/>
            <person name="Gao Q."/>
            <person name="Liu H."/>
            <person name="Peng D."/>
            <person name="Ruan L."/>
            <person name="Sun M."/>
        </authorList>
    </citation>
    <scope>NUCLEOTIDE SEQUENCE [LARGE SCALE GENOMIC DNA]</scope>
    <source>
        <strain evidence="6">BGSC 4W1</strain>
    </source>
</reference>
<dbReference type="GO" id="GO:0042802">
    <property type="term" value="F:identical protein binding"/>
    <property type="evidence" value="ECO:0007669"/>
    <property type="project" value="UniProtKB-ARBA"/>
</dbReference>
<dbReference type="GO" id="GO:1990178">
    <property type="term" value="C:HU-DNA complex"/>
    <property type="evidence" value="ECO:0007669"/>
    <property type="project" value="UniProtKB-ARBA"/>
</dbReference>
<dbReference type="RefSeq" id="WP_086391674.1">
    <property type="nucleotide sequence ID" value="NZ_NFEH01000050.1"/>
</dbReference>
<dbReference type="PROSITE" id="PS00045">
    <property type="entry name" value="HISTONE_LIKE"/>
    <property type="match status" value="1"/>
</dbReference>
<dbReference type="SMART" id="SM00411">
    <property type="entry name" value="BHL"/>
    <property type="match status" value="1"/>
</dbReference>
<dbReference type="GO" id="GO:0030527">
    <property type="term" value="F:structural constituent of chromatin"/>
    <property type="evidence" value="ECO:0007669"/>
    <property type="project" value="InterPro"/>
</dbReference>
<dbReference type="GO" id="GO:0005829">
    <property type="term" value="C:cytosol"/>
    <property type="evidence" value="ECO:0007669"/>
    <property type="project" value="TreeGrafter"/>
</dbReference>
<dbReference type="GO" id="GO:0010467">
    <property type="term" value="P:gene expression"/>
    <property type="evidence" value="ECO:0007669"/>
    <property type="project" value="UniProtKB-ARBA"/>
</dbReference>
<proteinExistence type="inferred from homology"/>
<evidence type="ECO:0000256" key="4">
    <source>
        <dbReference type="RuleBase" id="RU003939"/>
    </source>
</evidence>
<dbReference type="EMBL" id="NFEH01000050">
    <property type="protein sequence ID" value="OTZ75929.1"/>
    <property type="molecule type" value="Genomic_DNA"/>
</dbReference>
<dbReference type="PANTHER" id="PTHR33175:SF3">
    <property type="entry name" value="DNA-BINDING PROTEIN HU-BETA"/>
    <property type="match status" value="1"/>
</dbReference>
<dbReference type="PRINTS" id="PR01727">
    <property type="entry name" value="DNABINDINGHU"/>
</dbReference>
<name>A0A9X6PRW8_BACUK</name>
<comment type="caution">
    <text evidence="6">The sequence shown here is derived from an EMBL/GenBank/DDBJ whole genome shotgun (WGS) entry which is preliminary data.</text>
</comment>
<dbReference type="GO" id="GO:0030261">
    <property type="term" value="P:chromosome condensation"/>
    <property type="evidence" value="ECO:0007669"/>
    <property type="project" value="UniProtKB-KW"/>
</dbReference>
<dbReference type="FunFam" id="4.10.520.10:FF:000001">
    <property type="entry name" value="DNA-binding protein HU"/>
    <property type="match status" value="1"/>
</dbReference>
<dbReference type="Pfam" id="PF00216">
    <property type="entry name" value="Bac_DNA_binding"/>
    <property type="match status" value="1"/>
</dbReference>
<keyword evidence="3 6" id="KW-0238">DNA-binding</keyword>
<dbReference type="SUPFAM" id="SSF47729">
    <property type="entry name" value="IHF-like DNA-binding proteins"/>
    <property type="match status" value="1"/>
</dbReference>
<gene>
    <name evidence="6" type="ORF">BK769_09610</name>
</gene>
<keyword evidence="2" id="KW-0226">DNA condensation</keyword>
<evidence type="ECO:0000256" key="3">
    <source>
        <dbReference type="ARBA" id="ARBA00023125"/>
    </source>
</evidence>
<comment type="similarity">
    <text evidence="1 4">Belongs to the bacterial histone-like protein family.</text>
</comment>
<dbReference type="CDD" id="cd13831">
    <property type="entry name" value="HU"/>
    <property type="match status" value="1"/>
</dbReference>
<dbReference type="Proteomes" id="UP000195087">
    <property type="component" value="Unassembled WGS sequence"/>
</dbReference>
<dbReference type="InterPro" id="IPR010992">
    <property type="entry name" value="IHF-like_DNA-bd_dom_sf"/>
</dbReference>
<accession>A0A9X6PRW8</accession>
<dbReference type="GO" id="GO:0003677">
    <property type="term" value="F:DNA binding"/>
    <property type="evidence" value="ECO:0007669"/>
    <property type="project" value="UniProtKB-KW"/>
</dbReference>
<dbReference type="PANTHER" id="PTHR33175">
    <property type="entry name" value="DNA-BINDING PROTEIN HU"/>
    <property type="match status" value="1"/>
</dbReference>
<evidence type="ECO:0000256" key="5">
    <source>
        <dbReference type="SAM" id="MobiDB-lite"/>
    </source>
</evidence>
<dbReference type="GO" id="GO:1990103">
    <property type="term" value="C:DnaA-HU complex"/>
    <property type="evidence" value="ECO:0007669"/>
    <property type="project" value="UniProtKB-ARBA"/>
</dbReference>
<organism evidence="6 7">
    <name type="scientific">Bacillus thuringiensis serovar kumamotoensis</name>
    <dbReference type="NCBI Taxonomy" id="132267"/>
    <lineage>
        <taxon>Bacteria</taxon>
        <taxon>Bacillati</taxon>
        <taxon>Bacillota</taxon>
        <taxon>Bacilli</taxon>
        <taxon>Bacillales</taxon>
        <taxon>Bacillaceae</taxon>
        <taxon>Bacillus</taxon>
        <taxon>Bacillus cereus group</taxon>
    </lineage>
</organism>
<dbReference type="AlphaFoldDB" id="A0A9X6PRW8"/>
<evidence type="ECO:0000313" key="7">
    <source>
        <dbReference type="Proteomes" id="UP000195087"/>
    </source>
</evidence>
<protein>
    <submittedName>
        <fullName evidence="6">DNA-binding protein</fullName>
    </submittedName>
</protein>
<dbReference type="Gene3D" id="4.10.520.10">
    <property type="entry name" value="IHF-like DNA-binding proteins"/>
    <property type="match status" value="1"/>
</dbReference>
<evidence type="ECO:0000256" key="1">
    <source>
        <dbReference type="ARBA" id="ARBA00010529"/>
    </source>
</evidence>